<accession>A0A1U7ZLH6</accession>
<dbReference type="GeneID" id="104595170"/>
<gene>
    <name evidence="8" type="primary">LOC104595170</name>
</gene>
<evidence type="ECO:0000256" key="4">
    <source>
        <dbReference type="ARBA" id="ARBA00022786"/>
    </source>
</evidence>
<evidence type="ECO:0000313" key="7">
    <source>
        <dbReference type="Proteomes" id="UP000189703"/>
    </source>
</evidence>
<dbReference type="eggNOG" id="ENOG502RB29">
    <property type="taxonomic scope" value="Eukaryota"/>
</dbReference>
<sequence length="415" mass="45697">MEGPEVPSFFVCPISLQLMKDPVTISTGMTYDRESIHRWFFYYNNNTCPVTKQLLTDQSLTPNSTLLRLIESWCHKNQYSVSSTTTESPNLAPDISTLLSQLVEEVRNPELQIKSLGKIKSLIQGSDGNRVSMEDAGFALVVASLIVTQTNPQPEGRTISELGENKSVVVEEAVTVLYLLKPTTETLKKISQDRNGQLIGSLSLMIQQGSYRARSQAALLLKNIFRVVDDIYKAKLKTGLFEGIVEILKDQISNRASKAVLSILMEVMPFVRNRVKAVEAGIVGVLVELLAESNEKRSCEIMLGVVEQLCGRAEGRSAFLAHPASVAAVSTKILRVSHVANDKAVAVLLLVCRFCNKGGVVGKELMEVGAIAKLCMLVVQVECSVRTKDKAKEILGFHLKAWSKSPCFPSYLKCF</sequence>
<dbReference type="SMART" id="SM00504">
    <property type="entry name" value="Ubox"/>
    <property type="match status" value="1"/>
</dbReference>
<dbReference type="Gene3D" id="3.30.40.10">
    <property type="entry name" value="Zinc/RING finger domain, C3HC4 (zinc finger)"/>
    <property type="match status" value="1"/>
</dbReference>
<dbReference type="Pfam" id="PF25598">
    <property type="entry name" value="ARM_PUB"/>
    <property type="match status" value="1"/>
</dbReference>
<dbReference type="OrthoDB" id="10064100at2759"/>
<dbReference type="InterPro" id="IPR058678">
    <property type="entry name" value="ARM_PUB"/>
</dbReference>
<organism evidence="7 8">
    <name type="scientific">Nelumbo nucifera</name>
    <name type="common">Sacred lotus</name>
    <dbReference type="NCBI Taxonomy" id="4432"/>
    <lineage>
        <taxon>Eukaryota</taxon>
        <taxon>Viridiplantae</taxon>
        <taxon>Streptophyta</taxon>
        <taxon>Embryophyta</taxon>
        <taxon>Tracheophyta</taxon>
        <taxon>Spermatophyta</taxon>
        <taxon>Magnoliopsida</taxon>
        <taxon>Proteales</taxon>
        <taxon>Nelumbonaceae</taxon>
        <taxon>Nelumbo</taxon>
    </lineage>
</organism>
<proteinExistence type="predicted"/>
<comment type="pathway">
    <text evidence="2 5">Protein modification; protein ubiquitination.</text>
</comment>
<dbReference type="InterPro" id="IPR045210">
    <property type="entry name" value="RING-Ubox_PUB"/>
</dbReference>
<name>A0A1U7ZLH6_NELNU</name>
<dbReference type="OMA" id="SCEIMLG"/>
<dbReference type="PROSITE" id="PS51698">
    <property type="entry name" value="U_BOX"/>
    <property type="match status" value="1"/>
</dbReference>
<dbReference type="InterPro" id="IPR016024">
    <property type="entry name" value="ARM-type_fold"/>
</dbReference>
<keyword evidence="4 5" id="KW-0833">Ubl conjugation pathway</keyword>
<dbReference type="UniPathway" id="UPA00143"/>
<dbReference type="CDD" id="cd16664">
    <property type="entry name" value="RING-Ubox_PUB"/>
    <property type="match status" value="1"/>
</dbReference>
<dbReference type="Proteomes" id="UP000189703">
    <property type="component" value="Unplaced"/>
</dbReference>
<keyword evidence="7" id="KW-1185">Reference proteome</keyword>
<evidence type="ECO:0000259" key="6">
    <source>
        <dbReference type="PROSITE" id="PS51698"/>
    </source>
</evidence>
<reference evidence="8" key="1">
    <citation type="submission" date="2025-08" db="UniProtKB">
        <authorList>
            <consortium name="RefSeq"/>
        </authorList>
    </citation>
    <scope>IDENTIFICATION</scope>
</reference>
<comment type="function">
    <text evidence="5">Functions as an E3 ubiquitin ligase.</text>
</comment>
<dbReference type="KEGG" id="nnu:104595170"/>
<dbReference type="RefSeq" id="XP_010254086.1">
    <property type="nucleotide sequence ID" value="XM_010255784.1"/>
</dbReference>
<dbReference type="InterPro" id="IPR045185">
    <property type="entry name" value="PUB22/23/24-like"/>
</dbReference>
<dbReference type="PANTHER" id="PTHR22849:SF164">
    <property type="entry name" value="U-BOX DOMAIN-CONTAINING PROTEIN"/>
    <property type="match status" value="1"/>
</dbReference>
<dbReference type="EC" id="2.3.2.27" evidence="5"/>
<dbReference type="Pfam" id="PF04564">
    <property type="entry name" value="U-box"/>
    <property type="match status" value="1"/>
</dbReference>
<feature type="domain" description="U-box" evidence="6">
    <location>
        <begin position="5"/>
        <end position="80"/>
    </location>
</feature>
<dbReference type="SUPFAM" id="SSF57850">
    <property type="entry name" value="RING/U-box"/>
    <property type="match status" value="1"/>
</dbReference>
<dbReference type="InterPro" id="IPR013083">
    <property type="entry name" value="Znf_RING/FYVE/PHD"/>
</dbReference>
<dbReference type="PANTHER" id="PTHR22849">
    <property type="entry name" value="WDSAM1 PROTEIN"/>
    <property type="match status" value="1"/>
</dbReference>
<protein>
    <recommendedName>
        <fullName evidence="5 6">U-box domain-containing protein</fullName>
        <ecNumber evidence="5">2.3.2.27</ecNumber>
    </recommendedName>
    <alternativeName>
        <fullName evidence="5">RING-type E3 ubiquitin transferase PUB</fullName>
    </alternativeName>
</protein>
<comment type="catalytic activity">
    <reaction evidence="1 5">
        <text>S-ubiquitinyl-[E2 ubiquitin-conjugating enzyme]-L-cysteine + [acceptor protein]-L-lysine = [E2 ubiquitin-conjugating enzyme]-L-cysteine + N(6)-ubiquitinyl-[acceptor protein]-L-lysine.</text>
        <dbReference type="EC" id="2.3.2.27"/>
    </reaction>
</comment>
<evidence type="ECO:0000313" key="8">
    <source>
        <dbReference type="RefSeq" id="XP_010254086.1"/>
    </source>
</evidence>
<dbReference type="AlphaFoldDB" id="A0A1U7ZLH6"/>
<dbReference type="Gene3D" id="1.25.10.10">
    <property type="entry name" value="Leucine-rich Repeat Variant"/>
    <property type="match status" value="1"/>
</dbReference>
<dbReference type="InterPro" id="IPR011989">
    <property type="entry name" value="ARM-like"/>
</dbReference>
<keyword evidence="3 5" id="KW-0808">Transferase</keyword>
<evidence type="ECO:0000256" key="3">
    <source>
        <dbReference type="ARBA" id="ARBA00022679"/>
    </source>
</evidence>
<dbReference type="InterPro" id="IPR003613">
    <property type="entry name" value="Ubox_domain"/>
</dbReference>
<dbReference type="SUPFAM" id="SSF48371">
    <property type="entry name" value="ARM repeat"/>
    <property type="match status" value="1"/>
</dbReference>
<evidence type="ECO:0000256" key="2">
    <source>
        <dbReference type="ARBA" id="ARBA00004906"/>
    </source>
</evidence>
<evidence type="ECO:0000256" key="5">
    <source>
        <dbReference type="RuleBase" id="RU369093"/>
    </source>
</evidence>
<dbReference type="GO" id="GO:0061630">
    <property type="term" value="F:ubiquitin protein ligase activity"/>
    <property type="evidence" value="ECO:0007669"/>
    <property type="project" value="UniProtKB-UniRule"/>
</dbReference>
<dbReference type="GO" id="GO:0016567">
    <property type="term" value="P:protein ubiquitination"/>
    <property type="evidence" value="ECO:0007669"/>
    <property type="project" value="UniProtKB-UniRule"/>
</dbReference>
<evidence type="ECO:0000256" key="1">
    <source>
        <dbReference type="ARBA" id="ARBA00000900"/>
    </source>
</evidence>